<dbReference type="EMBL" id="UZAK01001765">
    <property type="protein sequence ID" value="VDO71356.1"/>
    <property type="molecule type" value="Genomic_DNA"/>
</dbReference>
<sequence length="202" mass="22666">MYDPAYGIRTQDLQFRARTTSKVALRDVGKVIKALVGDFYHPLYLSKEFQAKLMPEKRLEGAGSHKLRNSQDNSHLSSSSSSINNNNHNHNGAICPRTLGLRDSVRFIDYGEDYDYMNLHNVHTSSLPSAPPPPATTTTTIEDIGFRNPAFLECDKYGYQSKCTSLIWNQDFLTLLDGSSVSSNLIKAPDIRVAISLYRLHI</sequence>
<evidence type="ECO:0000313" key="3">
    <source>
        <dbReference type="Proteomes" id="UP000279833"/>
    </source>
</evidence>
<keyword evidence="3" id="KW-1185">Reference proteome</keyword>
<dbReference type="AlphaFoldDB" id="A0A183JH14"/>
<protein>
    <submittedName>
        <fullName evidence="4">Ras-GEF domain-containing protein</fullName>
    </submittedName>
</protein>
<proteinExistence type="predicted"/>
<evidence type="ECO:0000256" key="1">
    <source>
        <dbReference type="SAM" id="MobiDB-lite"/>
    </source>
</evidence>
<dbReference type="WBParaSite" id="SCUD_0000198601-mRNA-1">
    <property type="protein sequence ID" value="SCUD_0000198601-mRNA-1"/>
    <property type="gene ID" value="SCUD_0000198601"/>
</dbReference>
<organism evidence="4">
    <name type="scientific">Schistosoma curassoni</name>
    <dbReference type="NCBI Taxonomy" id="6186"/>
    <lineage>
        <taxon>Eukaryota</taxon>
        <taxon>Metazoa</taxon>
        <taxon>Spiralia</taxon>
        <taxon>Lophotrochozoa</taxon>
        <taxon>Platyhelminthes</taxon>
        <taxon>Trematoda</taxon>
        <taxon>Digenea</taxon>
        <taxon>Strigeidida</taxon>
        <taxon>Schistosomatoidea</taxon>
        <taxon>Schistosomatidae</taxon>
        <taxon>Schistosoma</taxon>
    </lineage>
</organism>
<evidence type="ECO:0000313" key="4">
    <source>
        <dbReference type="WBParaSite" id="SCUD_0000198601-mRNA-1"/>
    </source>
</evidence>
<feature type="region of interest" description="Disordered" evidence="1">
    <location>
        <begin position="60"/>
        <end position="89"/>
    </location>
</feature>
<reference evidence="4" key="1">
    <citation type="submission" date="2016-06" db="UniProtKB">
        <authorList>
            <consortium name="WormBaseParasite"/>
        </authorList>
    </citation>
    <scope>IDENTIFICATION</scope>
</reference>
<accession>A0A183JH14</accession>
<gene>
    <name evidence="2" type="ORF">SCUD_LOCUS1987</name>
</gene>
<evidence type="ECO:0000313" key="2">
    <source>
        <dbReference type="EMBL" id="VDO71356.1"/>
    </source>
</evidence>
<feature type="compositionally biased region" description="Low complexity" evidence="1">
    <location>
        <begin position="70"/>
        <end position="89"/>
    </location>
</feature>
<reference evidence="2 3" key="2">
    <citation type="submission" date="2018-11" db="EMBL/GenBank/DDBJ databases">
        <authorList>
            <consortium name="Pathogen Informatics"/>
        </authorList>
    </citation>
    <scope>NUCLEOTIDE SEQUENCE [LARGE SCALE GENOMIC DNA]</scope>
    <source>
        <strain evidence="2">Dakar</strain>
        <strain evidence="3">Dakar, Senegal</strain>
    </source>
</reference>
<dbReference type="Proteomes" id="UP000279833">
    <property type="component" value="Unassembled WGS sequence"/>
</dbReference>
<name>A0A183JH14_9TREM</name>